<comment type="caution">
    <text evidence="5">The sequence shown here is derived from an EMBL/GenBank/DDBJ whole genome shotgun (WGS) entry which is preliminary data.</text>
</comment>
<proteinExistence type="inferred from homology"/>
<reference evidence="5" key="1">
    <citation type="journal article" date="2019" name="BMC Genomics">
        <title>A new reference genome for Sorghum bicolor reveals high levels of sequence similarity between sweet and grain genotypes: implications for the genetics of sugar metabolism.</title>
        <authorList>
            <person name="Cooper E.A."/>
            <person name="Brenton Z.W."/>
            <person name="Flinn B.S."/>
            <person name="Jenkins J."/>
            <person name="Shu S."/>
            <person name="Flowers D."/>
            <person name="Luo F."/>
            <person name="Wang Y."/>
            <person name="Xia P."/>
            <person name="Barry K."/>
            <person name="Daum C."/>
            <person name="Lipzen A."/>
            <person name="Yoshinaga Y."/>
            <person name="Schmutz J."/>
            <person name="Saski C."/>
            <person name="Vermerris W."/>
            <person name="Kresovich S."/>
        </authorList>
    </citation>
    <scope>NUCLEOTIDE SEQUENCE</scope>
</reference>
<dbReference type="Pfam" id="PF24570">
    <property type="entry name" value="BACK_BPM_SPOP"/>
    <property type="match status" value="1"/>
</dbReference>
<evidence type="ECO:0000313" key="5">
    <source>
        <dbReference type="EMBL" id="KAG0521205.1"/>
    </source>
</evidence>
<protein>
    <recommendedName>
        <fullName evidence="7">BTB domain-containing protein</fullName>
    </recommendedName>
</protein>
<dbReference type="InterPro" id="IPR045005">
    <property type="entry name" value="BPM1-6"/>
</dbReference>
<evidence type="ECO:0000256" key="2">
    <source>
        <dbReference type="ARBA" id="ARBA00010846"/>
    </source>
</evidence>
<dbReference type="PROSITE" id="PS50097">
    <property type="entry name" value="BTB"/>
    <property type="match status" value="1"/>
</dbReference>
<dbReference type="InterPro" id="IPR011333">
    <property type="entry name" value="SKP1/BTB/POZ_sf"/>
</dbReference>
<dbReference type="PROSITE" id="PS50144">
    <property type="entry name" value="MATH"/>
    <property type="match status" value="1"/>
</dbReference>
<dbReference type="CDD" id="cd00121">
    <property type="entry name" value="MATH"/>
    <property type="match status" value="1"/>
</dbReference>
<dbReference type="Gene3D" id="2.60.210.10">
    <property type="entry name" value="Apoptosis, Tumor Necrosis Factor Receptor Associated Protein 2, Chain A"/>
    <property type="match status" value="1"/>
</dbReference>
<evidence type="ECO:0000313" key="6">
    <source>
        <dbReference type="Proteomes" id="UP000807115"/>
    </source>
</evidence>
<dbReference type="PANTHER" id="PTHR26379">
    <property type="entry name" value="BTB/POZ AND MATH DOMAIN-CONTAINING PROTEIN 1"/>
    <property type="match status" value="1"/>
</dbReference>
<evidence type="ECO:0000259" key="3">
    <source>
        <dbReference type="PROSITE" id="PS50097"/>
    </source>
</evidence>
<feature type="domain" description="BTB" evidence="3">
    <location>
        <begin position="330"/>
        <end position="412"/>
    </location>
</feature>
<dbReference type="InterPro" id="IPR008974">
    <property type="entry name" value="TRAF-like"/>
</dbReference>
<feature type="domain" description="MATH" evidence="4">
    <location>
        <begin position="154"/>
        <end position="283"/>
    </location>
</feature>
<accession>A0A921QIU9</accession>
<dbReference type="Gene3D" id="1.25.40.420">
    <property type="match status" value="1"/>
</dbReference>
<reference evidence="5" key="2">
    <citation type="submission" date="2020-10" db="EMBL/GenBank/DDBJ databases">
        <authorList>
            <person name="Cooper E.A."/>
            <person name="Brenton Z.W."/>
            <person name="Flinn B.S."/>
            <person name="Jenkins J."/>
            <person name="Shu S."/>
            <person name="Flowers D."/>
            <person name="Luo F."/>
            <person name="Wang Y."/>
            <person name="Xia P."/>
            <person name="Barry K."/>
            <person name="Daum C."/>
            <person name="Lipzen A."/>
            <person name="Yoshinaga Y."/>
            <person name="Schmutz J."/>
            <person name="Saski C."/>
            <person name="Vermerris W."/>
            <person name="Kresovich S."/>
        </authorList>
    </citation>
    <scope>NUCLEOTIDE SEQUENCE</scope>
</reference>
<dbReference type="SUPFAM" id="SSF49599">
    <property type="entry name" value="TRAF domain-like"/>
    <property type="match status" value="1"/>
</dbReference>
<dbReference type="InterPro" id="IPR002083">
    <property type="entry name" value="MATH/TRAF_dom"/>
</dbReference>
<dbReference type="GO" id="GO:0016567">
    <property type="term" value="P:protein ubiquitination"/>
    <property type="evidence" value="ECO:0007669"/>
    <property type="project" value="InterPro"/>
</dbReference>
<dbReference type="Proteomes" id="UP000807115">
    <property type="component" value="Chromosome 8"/>
</dbReference>
<dbReference type="EMBL" id="CM027687">
    <property type="protein sequence ID" value="KAG0521205.1"/>
    <property type="molecule type" value="Genomic_DNA"/>
</dbReference>
<dbReference type="AlphaFoldDB" id="A0A921QIU9"/>
<comment type="pathway">
    <text evidence="1">Protein modification; protein ubiquitination.</text>
</comment>
<dbReference type="InterPro" id="IPR000210">
    <property type="entry name" value="BTB/POZ_dom"/>
</dbReference>
<gene>
    <name evidence="5" type="ORF">BDA96_08G141200</name>
</gene>
<evidence type="ECO:0000256" key="1">
    <source>
        <dbReference type="ARBA" id="ARBA00004906"/>
    </source>
</evidence>
<comment type="similarity">
    <text evidence="2">Belongs to the Tdpoz family.</text>
</comment>
<dbReference type="InterPro" id="IPR056423">
    <property type="entry name" value="BACK_BPM_SPOP"/>
</dbReference>
<dbReference type="Pfam" id="PF22486">
    <property type="entry name" value="MATH_2"/>
    <property type="match status" value="1"/>
</dbReference>
<dbReference type="SUPFAM" id="SSF54695">
    <property type="entry name" value="POZ domain"/>
    <property type="match status" value="1"/>
</dbReference>
<dbReference type="PANTHER" id="PTHR26379:SF355">
    <property type="entry name" value="BTB DOMAIN-CONTAINING PROTEIN"/>
    <property type="match status" value="1"/>
</dbReference>
<dbReference type="SMART" id="SM00225">
    <property type="entry name" value="BTB"/>
    <property type="match status" value="1"/>
</dbReference>
<sequence>MARLYWGTGFPARSSKNLIRQTWPAATNDSDVENQVLGIILNVVHPSMVRLWQSITSRLPMVDADRVHRRAAADSHGVATAMAALQIDRGDLEDVYDGNQNIPNLFFSSVHNYKSKQSLLALHAMATTAAALLSAAGRRLSRSSASSIICREVSGRHRLTIDGCAPSTKLPRDWSATSKAFEAAGYTWQITYAPYGYGNSWRDKYISLQLVYGGHQRTDPLHFSFSLLDPAGDPVPAYTRSAELCWFDGESVRKHGFLDFIRWEDLQHSGCLRDDRFVVQCDITVVKDWAVSAAAEDVAAAVAAARARVAVPPSDLHEHLGSLLSKKHGADVAITVGGGGGGGEATTYDAHAWLLAARSPVLEAELLATSSKDKSLGSGSVRRRRMEIHGVEPKVFEAMLHFLYTDALPEMAERDVVAMAQSLLAAAHRYELERLKLLCAEMLCKRIDVNTVAGTLVVAEHLGCRALKDACLEFMAVPGNLKQVMDTQGYEKMKANCPAVLLEFAMKRMQV</sequence>
<dbReference type="Gene3D" id="3.30.710.10">
    <property type="entry name" value="Potassium Channel Kv1.1, Chain A"/>
    <property type="match status" value="1"/>
</dbReference>
<dbReference type="Pfam" id="PF00651">
    <property type="entry name" value="BTB"/>
    <property type="match status" value="1"/>
</dbReference>
<name>A0A921QIU9_SORBI</name>
<evidence type="ECO:0000259" key="4">
    <source>
        <dbReference type="PROSITE" id="PS50144"/>
    </source>
</evidence>
<organism evidence="5 6">
    <name type="scientific">Sorghum bicolor</name>
    <name type="common">Sorghum</name>
    <name type="synonym">Sorghum vulgare</name>
    <dbReference type="NCBI Taxonomy" id="4558"/>
    <lineage>
        <taxon>Eukaryota</taxon>
        <taxon>Viridiplantae</taxon>
        <taxon>Streptophyta</taxon>
        <taxon>Embryophyta</taxon>
        <taxon>Tracheophyta</taxon>
        <taxon>Spermatophyta</taxon>
        <taxon>Magnoliopsida</taxon>
        <taxon>Liliopsida</taxon>
        <taxon>Poales</taxon>
        <taxon>Poaceae</taxon>
        <taxon>PACMAD clade</taxon>
        <taxon>Panicoideae</taxon>
        <taxon>Andropogonodae</taxon>
        <taxon>Andropogoneae</taxon>
        <taxon>Sorghinae</taxon>
        <taxon>Sorghum</taxon>
    </lineage>
</organism>
<evidence type="ECO:0008006" key="7">
    <source>
        <dbReference type="Google" id="ProtNLM"/>
    </source>
</evidence>